<feature type="compositionally biased region" description="Basic and acidic residues" evidence="2">
    <location>
        <begin position="325"/>
        <end position="339"/>
    </location>
</feature>
<feature type="compositionally biased region" description="Polar residues" evidence="2">
    <location>
        <begin position="1"/>
        <end position="11"/>
    </location>
</feature>
<feature type="compositionally biased region" description="Basic and acidic residues" evidence="2">
    <location>
        <begin position="27"/>
        <end position="54"/>
    </location>
</feature>
<feature type="coiled-coil region" evidence="1">
    <location>
        <begin position="88"/>
        <end position="122"/>
    </location>
</feature>
<organism evidence="3 4">
    <name type="scientific">Peronospora destructor</name>
    <dbReference type="NCBI Taxonomy" id="86335"/>
    <lineage>
        <taxon>Eukaryota</taxon>
        <taxon>Sar</taxon>
        <taxon>Stramenopiles</taxon>
        <taxon>Oomycota</taxon>
        <taxon>Peronosporomycetes</taxon>
        <taxon>Peronosporales</taxon>
        <taxon>Peronosporaceae</taxon>
        <taxon>Peronospora</taxon>
    </lineage>
</organism>
<comment type="caution">
    <text evidence="3">The sequence shown here is derived from an EMBL/GenBank/DDBJ whole genome shotgun (WGS) entry which is preliminary data.</text>
</comment>
<keyword evidence="4" id="KW-1185">Reference proteome</keyword>
<gene>
    <name evidence="3" type="ORF">PDE001_LOCUS9112</name>
</gene>
<dbReference type="Proteomes" id="UP001162029">
    <property type="component" value="Unassembled WGS sequence"/>
</dbReference>
<accession>A0AAV0V889</accession>
<feature type="region of interest" description="Disordered" evidence="2">
    <location>
        <begin position="1"/>
        <end position="54"/>
    </location>
</feature>
<feature type="region of interest" description="Disordered" evidence="2">
    <location>
        <begin position="314"/>
        <end position="339"/>
    </location>
</feature>
<evidence type="ECO:0000256" key="2">
    <source>
        <dbReference type="SAM" id="MobiDB-lite"/>
    </source>
</evidence>
<proteinExistence type="predicted"/>
<evidence type="ECO:0000313" key="3">
    <source>
        <dbReference type="EMBL" id="CAI5743929.1"/>
    </source>
</evidence>
<sequence length="339" mass="39073">MACTSPTQWVLSSPTPSSSSQGSRYFMSEDRSDDASDVDEHERVETENRRNARPCEQHNLRLAANAGNTLLEERGAAREEFDVLHDELVAAQIERDQAVRDLQRLRDQNAALEIEMQRYDAWDSAGQQNTLRYLQQNQQQRRLSLTSRGSFGRPDSCKRCASREFEVTQLEQCIDELRRRCLELELACEREQQQQRELAEEITQLQQRSKEQSLETVRAQQDLEFMTLQLEQQGKEVESMQAVRDTLHRTAQRFKAKNEGLQARLVTRDKLVEKLENGKARAATQLQIAENRTMSAQAVTNRITKTLEQLQKQVEHALQQQQGARDSKEADSGTVRERS</sequence>
<evidence type="ECO:0000313" key="4">
    <source>
        <dbReference type="Proteomes" id="UP001162029"/>
    </source>
</evidence>
<feature type="compositionally biased region" description="Polar residues" evidence="2">
    <location>
        <begin position="314"/>
        <end position="324"/>
    </location>
</feature>
<reference evidence="3" key="1">
    <citation type="submission" date="2022-12" db="EMBL/GenBank/DDBJ databases">
        <authorList>
            <person name="Webb A."/>
        </authorList>
    </citation>
    <scope>NUCLEOTIDE SEQUENCE</scope>
    <source>
        <strain evidence="3">Pd1</strain>
    </source>
</reference>
<feature type="coiled-coil region" evidence="1">
    <location>
        <begin position="167"/>
        <end position="215"/>
    </location>
</feature>
<evidence type="ECO:0000256" key="1">
    <source>
        <dbReference type="SAM" id="Coils"/>
    </source>
</evidence>
<dbReference type="AlphaFoldDB" id="A0AAV0V889"/>
<name>A0AAV0V889_9STRA</name>
<protein>
    <submittedName>
        <fullName evidence="3">Uncharacterized protein</fullName>
    </submittedName>
</protein>
<keyword evidence="1" id="KW-0175">Coiled coil</keyword>
<dbReference type="EMBL" id="CANTFM010001994">
    <property type="protein sequence ID" value="CAI5743929.1"/>
    <property type="molecule type" value="Genomic_DNA"/>
</dbReference>